<name>A0A4S3IZ13_9EURO</name>
<keyword evidence="2" id="KW-1185">Reference proteome</keyword>
<accession>A0A4S3IZ13</accession>
<sequence>MSNTITPSTTTITVETTGTFSMQVYKDDEGAKIVVLIDKEKSDVYVNCTEDGSTLTERDNWGGEQLKGE</sequence>
<evidence type="ECO:0000313" key="2">
    <source>
        <dbReference type="Proteomes" id="UP000308092"/>
    </source>
</evidence>
<dbReference type="VEuPathDB" id="FungiDB:EYZ11_013101"/>
<organism evidence="1 2">
    <name type="scientific">Aspergillus tanneri</name>
    <dbReference type="NCBI Taxonomy" id="1220188"/>
    <lineage>
        <taxon>Eukaryota</taxon>
        <taxon>Fungi</taxon>
        <taxon>Dikarya</taxon>
        <taxon>Ascomycota</taxon>
        <taxon>Pezizomycotina</taxon>
        <taxon>Eurotiomycetes</taxon>
        <taxon>Eurotiomycetidae</taxon>
        <taxon>Eurotiales</taxon>
        <taxon>Aspergillaceae</taxon>
        <taxon>Aspergillus</taxon>
        <taxon>Aspergillus subgen. Circumdati</taxon>
    </lineage>
</organism>
<protein>
    <submittedName>
        <fullName evidence="1">Uncharacterized protein</fullName>
    </submittedName>
</protein>
<dbReference type="EMBL" id="SOSA01001201">
    <property type="protein sequence ID" value="THC87452.1"/>
    <property type="molecule type" value="Genomic_DNA"/>
</dbReference>
<dbReference type="Proteomes" id="UP000308092">
    <property type="component" value="Unassembled WGS sequence"/>
</dbReference>
<proteinExistence type="predicted"/>
<reference evidence="1 2" key="1">
    <citation type="submission" date="2019-03" db="EMBL/GenBank/DDBJ databases">
        <title>The genome sequence of a newly discovered highly antifungal drug resistant Aspergillus species, Aspergillus tanneri NIH 1004.</title>
        <authorList>
            <person name="Mounaud S."/>
            <person name="Singh I."/>
            <person name="Joardar V."/>
            <person name="Pakala S."/>
            <person name="Pakala S."/>
            <person name="Venepally P."/>
            <person name="Hoover J."/>
            <person name="Nierman W."/>
            <person name="Chung J."/>
            <person name="Losada L."/>
        </authorList>
    </citation>
    <scope>NUCLEOTIDE SEQUENCE [LARGE SCALE GENOMIC DNA]</scope>
    <source>
        <strain evidence="1 2">NIH1004</strain>
    </source>
</reference>
<gene>
    <name evidence="1" type="ORF">EYZ11_013101</name>
</gene>
<evidence type="ECO:0000313" key="1">
    <source>
        <dbReference type="EMBL" id="THC87452.1"/>
    </source>
</evidence>
<comment type="caution">
    <text evidence="1">The sequence shown here is derived from an EMBL/GenBank/DDBJ whole genome shotgun (WGS) entry which is preliminary data.</text>
</comment>
<dbReference type="AlphaFoldDB" id="A0A4S3IZ13"/>